<comment type="caution">
    <text evidence="6">The sequence shown here is derived from an EMBL/GenBank/DDBJ whole genome shotgun (WGS) entry which is preliminary data.</text>
</comment>
<name>A0ABP6P3Z1_9ACTN</name>
<evidence type="ECO:0000256" key="2">
    <source>
        <dbReference type="ARBA" id="ARBA00022670"/>
    </source>
</evidence>
<evidence type="ECO:0000259" key="5">
    <source>
        <dbReference type="Pfam" id="PF00877"/>
    </source>
</evidence>
<dbReference type="Pfam" id="PF00877">
    <property type="entry name" value="NLPC_P60"/>
    <property type="match status" value="1"/>
</dbReference>
<keyword evidence="7" id="KW-1185">Reference proteome</keyword>
<sequence length="56" mass="6159">MHRHLANALQQATRGQPVEGAALQPGDLVYFYSPVSHIGIYIGVARWSMPPPSESR</sequence>
<accession>A0ABP6P3Z1</accession>
<dbReference type="Gene3D" id="3.90.1720.10">
    <property type="entry name" value="endopeptidase domain like (from Nostoc punctiforme)"/>
    <property type="match status" value="1"/>
</dbReference>
<dbReference type="InterPro" id="IPR038765">
    <property type="entry name" value="Papain-like_cys_pep_sf"/>
</dbReference>
<organism evidence="6 7">
    <name type="scientific">Blastococcus jejuensis</name>
    <dbReference type="NCBI Taxonomy" id="351224"/>
    <lineage>
        <taxon>Bacteria</taxon>
        <taxon>Bacillati</taxon>
        <taxon>Actinomycetota</taxon>
        <taxon>Actinomycetes</taxon>
        <taxon>Geodermatophilales</taxon>
        <taxon>Geodermatophilaceae</taxon>
        <taxon>Blastococcus</taxon>
    </lineage>
</organism>
<proteinExistence type="inferred from homology"/>
<keyword evidence="2" id="KW-0645">Protease</keyword>
<dbReference type="Proteomes" id="UP001499924">
    <property type="component" value="Unassembled WGS sequence"/>
</dbReference>
<dbReference type="InterPro" id="IPR000064">
    <property type="entry name" value="NLP_P60_dom"/>
</dbReference>
<protein>
    <recommendedName>
        <fullName evidence="5">NlpC/P60 domain-containing protein</fullName>
    </recommendedName>
</protein>
<evidence type="ECO:0000256" key="3">
    <source>
        <dbReference type="ARBA" id="ARBA00022801"/>
    </source>
</evidence>
<comment type="similarity">
    <text evidence="1">Belongs to the peptidase C40 family.</text>
</comment>
<dbReference type="EMBL" id="BAAAVV010000003">
    <property type="protein sequence ID" value="GAA3164393.1"/>
    <property type="molecule type" value="Genomic_DNA"/>
</dbReference>
<keyword evidence="3" id="KW-0378">Hydrolase</keyword>
<evidence type="ECO:0000313" key="6">
    <source>
        <dbReference type="EMBL" id="GAA3164393.1"/>
    </source>
</evidence>
<reference evidence="7" key="1">
    <citation type="journal article" date="2019" name="Int. J. Syst. Evol. Microbiol.">
        <title>The Global Catalogue of Microorganisms (GCM) 10K type strain sequencing project: providing services to taxonomists for standard genome sequencing and annotation.</title>
        <authorList>
            <consortium name="The Broad Institute Genomics Platform"/>
            <consortium name="The Broad Institute Genome Sequencing Center for Infectious Disease"/>
            <person name="Wu L."/>
            <person name="Ma J."/>
        </authorList>
    </citation>
    <scope>NUCLEOTIDE SEQUENCE [LARGE SCALE GENOMIC DNA]</scope>
    <source>
        <strain evidence="7">JCM 15614</strain>
    </source>
</reference>
<feature type="domain" description="NlpC/P60" evidence="5">
    <location>
        <begin position="9"/>
        <end position="44"/>
    </location>
</feature>
<evidence type="ECO:0000256" key="1">
    <source>
        <dbReference type="ARBA" id="ARBA00007074"/>
    </source>
</evidence>
<dbReference type="SUPFAM" id="SSF54001">
    <property type="entry name" value="Cysteine proteinases"/>
    <property type="match status" value="1"/>
</dbReference>
<evidence type="ECO:0000256" key="4">
    <source>
        <dbReference type="ARBA" id="ARBA00022807"/>
    </source>
</evidence>
<keyword evidence="4" id="KW-0788">Thiol protease</keyword>
<evidence type="ECO:0000313" key="7">
    <source>
        <dbReference type="Proteomes" id="UP001499924"/>
    </source>
</evidence>
<gene>
    <name evidence="6" type="ORF">GCM10010531_15780</name>
</gene>